<accession>A0A1H0XXE0</accession>
<keyword evidence="2" id="KW-0812">Transmembrane</keyword>
<feature type="transmembrane region" description="Helical" evidence="2">
    <location>
        <begin position="327"/>
        <end position="345"/>
    </location>
</feature>
<dbReference type="RefSeq" id="WP_245695533.1">
    <property type="nucleotide sequence ID" value="NZ_FNKO01000001.1"/>
</dbReference>
<dbReference type="STRING" id="995062.SAMN04489718_0082"/>
<evidence type="ECO:0000313" key="5">
    <source>
        <dbReference type="Proteomes" id="UP000199301"/>
    </source>
</evidence>
<feature type="compositionally biased region" description="Gly residues" evidence="1">
    <location>
        <begin position="296"/>
        <end position="305"/>
    </location>
</feature>
<evidence type="ECO:0008006" key="6">
    <source>
        <dbReference type="Google" id="ProtNLM"/>
    </source>
</evidence>
<dbReference type="AlphaFoldDB" id="A0A1H0XXE0"/>
<gene>
    <name evidence="4" type="ORF">SAMN04489718_0082</name>
</gene>
<protein>
    <recommendedName>
        <fullName evidence="6">Esterase-like activity of phytase</fullName>
    </recommendedName>
</protein>
<organism evidence="4 5">
    <name type="scientific">Actinopolyspora saharensis</name>
    <dbReference type="NCBI Taxonomy" id="995062"/>
    <lineage>
        <taxon>Bacteria</taxon>
        <taxon>Bacillati</taxon>
        <taxon>Actinomycetota</taxon>
        <taxon>Actinomycetes</taxon>
        <taxon>Actinopolysporales</taxon>
        <taxon>Actinopolysporaceae</taxon>
        <taxon>Actinopolyspora</taxon>
    </lineage>
</organism>
<keyword evidence="5" id="KW-1185">Reference proteome</keyword>
<evidence type="ECO:0000256" key="3">
    <source>
        <dbReference type="SAM" id="SignalP"/>
    </source>
</evidence>
<feature type="compositionally biased region" description="Low complexity" evidence="1">
    <location>
        <begin position="306"/>
        <end position="318"/>
    </location>
</feature>
<dbReference type="EMBL" id="FNKO01000001">
    <property type="protein sequence ID" value="SDQ07580.1"/>
    <property type="molecule type" value="Genomic_DNA"/>
</dbReference>
<feature type="region of interest" description="Disordered" evidence="1">
    <location>
        <begin position="294"/>
        <end position="319"/>
    </location>
</feature>
<evidence type="ECO:0000256" key="2">
    <source>
        <dbReference type="SAM" id="Phobius"/>
    </source>
</evidence>
<evidence type="ECO:0000313" key="4">
    <source>
        <dbReference type="EMBL" id="SDQ07580.1"/>
    </source>
</evidence>
<feature type="signal peptide" evidence="3">
    <location>
        <begin position="1"/>
        <end position="21"/>
    </location>
</feature>
<name>A0A1H0XXE0_9ACTN</name>
<sequence>MTAALLLTVAPVCAGAGQVSARPGASEAEVPAPRTGCTPRDERLSELSGLSAGPHGWYAVGDGGSALRVHEMDPRDCSVVDTHGWAVDPYDVEDLARAEDGKLWLADTGDNSRKRETVAVHVLSPGEPSTRLYRFRYPDGPHDAEALLLGRGTVPHIITKNPLGEAGIYRPAAEPSERSPVDLERVGTLSLSSTDTPGGPLPSSFGSVTVTGAAVSSGREVVAVRTYTEVYLYPAPNGGVLEALNREPLRVPLADEPQGEAIAFEPDGDLLSASEQLAPVRVVPDAVGLVVERGRGSGATGGAAGSDGSTTAGADSSAVWPPAPREVVLTAGAVFALLAVLSVVLRPRRRRGG</sequence>
<proteinExistence type="predicted"/>
<feature type="chain" id="PRO_5011609864" description="Esterase-like activity of phytase" evidence="3">
    <location>
        <begin position="22"/>
        <end position="353"/>
    </location>
</feature>
<keyword evidence="2" id="KW-0472">Membrane</keyword>
<dbReference type="SUPFAM" id="SSF63829">
    <property type="entry name" value="Calcium-dependent phosphotriesterase"/>
    <property type="match status" value="1"/>
</dbReference>
<keyword evidence="3" id="KW-0732">Signal</keyword>
<evidence type="ECO:0000256" key="1">
    <source>
        <dbReference type="SAM" id="MobiDB-lite"/>
    </source>
</evidence>
<dbReference type="Proteomes" id="UP000199301">
    <property type="component" value="Unassembled WGS sequence"/>
</dbReference>
<keyword evidence="2" id="KW-1133">Transmembrane helix</keyword>
<reference evidence="5" key="1">
    <citation type="submission" date="2016-10" db="EMBL/GenBank/DDBJ databases">
        <authorList>
            <person name="Varghese N."/>
            <person name="Submissions S."/>
        </authorList>
    </citation>
    <scope>NUCLEOTIDE SEQUENCE [LARGE SCALE GENOMIC DNA]</scope>
    <source>
        <strain evidence="5">DSM 45459</strain>
    </source>
</reference>